<accession>A0A7J6V0J1</accession>
<comment type="caution">
    <text evidence="2">The sequence shown here is derived from an EMBL/GenBank/DDBJ whole genome shotgun (WGS) entry which is preliminary data.</text>
</comment>
<dbReference type="InterPro" id="IPR012337">
    <property type="entry name" value="RNaseH-like_sf"/>
</dbReference>
<gene>
    <name evidence="2" type="ORF">FRX31_031969</name>
</gene>
<evidence type="ECO:0000259" key="1">
    <source>
        <dbReference type="Pfam" id="PF13456"/>
    </source>
</evidence>
<organism evidence="2 3">
    <name type="scientific">Thalictrum thalictroides</name>
    <name type="common">Rue-anemone</name>
    <name type="synonym">Anemone thalictroides</name>
    <dbReference type="NCBI Taxonomy" id="46969"/>
    <lineage>
        <taxon>Eukaryota</taxon>
        <taxon>Viridiplantae</taxon>
        <taxon>Streptophyta</taxon>
        <taxon>Embryophyta</taxon>
        <taxon>Tracheophyta</taxon>
        <taxon>Spermatophyta</taxon>
        <taxon>Magnoliopsida</taxon>
        <taxon>Ranunculales</taxon>
        <taxon>Ranunculaceae</taxon>
        <taxon>Thalictroideae</taxon>
        <taxon>Thalictrum</taxon>
    </lineage>
</organism>
<feature type="domain" description="RNase H type-1" evidence="1">
    <location>
        <begin position="4"/>
        <end position="109"/>
    </location>
</feature>
<dbReference type="Proteomes" id="UP000554482">
    <property type="component" value="Unassembled WGS sequence"/>
</dbReference>
<dbReference type="InterPro" id="IPR002156">
    <property type="entry name" value="RNaseH_domain"/>
</dbReference>
<sequence>MADSGGWAAVIQDHPGAVVAASKGASTYRTIAGIELQGLQNGLQLALRNNVRKLKAQTNSSNVVSFLKYGSTHPWELKQMVNRIKTLTAQMEQFQIKHIYREVNIAKDTLTYY</sequence>
<dbReference type="EMBL" id="JABWDY010040060">
    <property type="protein sequence ID" value="KAF5178444.1"/>
    <property type="molecule type" value="Genomic_DNA"/>
</dbReference>
<dbReference type="InterPro" id="IPR036397">
    <property type="entry name" value="RNaseH_sf"/>
</dbReference>
<reference evidence="2 3" key="1">
    <citation type="submission" date="2020-06" db="EMBL/GenBank/DDBJ databases">
        <title>Transcriptomic and genomic resources for Thalictrum thalictroides and T. hernandezii: Facilitating candidate gene discovery in an emerging model plant lineage.</title>
        <authorList>
            <person name="Arias T."/>
            <person name="Riano-Pachon D.M."/>
            <person name="Di Stilio V.S."/>
        </authorList>
    </citation>
    <scope>NUCLEOTIDE SEQUENCE [LARGE SCALE GENOMIC DNA]</scope>
    <source>
        <strain evidence="3">cv. WT478/WT964</strain>
        <tissue evidence="2">Leaves</tissue>
    </source>
</reference>
<protein>
    <submittedName>
        <fullName evidence="2">Ribonuclease h domain</fullName>
    </submittedName>
</protein>
<dbReference type="InterPro" id="IPR053151">
    <property type="entry name" value="RNase_H-like"/>
</dbReference>
<evidence type="ECO:0000313" key="2">
    <source>
        <dbReference type="EMBL" id="KAF5178444.1"/>
    </source>
</evidence>
<proteinExistence type="predicted"/>
<dbReference type="OrthoDB" id="1939119at2759"/>
<dbReference type="CDD" id="cd06222">
    <property type="entry name" value="RNase_H_like"/>
    <property type="match status" value="1"/>
</dbReference>
<dbReference type="GO" id="GO:0003676">
    <property type="term" value="F:nucleic acid binding"/>
    <property type="evidence" value="ECO:0007669"/>
    <property type="project" value="InterPro"/>
</dbReference>
<dbReference type="SUPFAM" id="SSF53098">
    <property type="entry name" value="Ribonuclease H-like"/>
    <property type="match status" value="1"/>
</dbReference>
<dbReference type="Pfam" id="PF13456">
    <property type="entry name" value="RVT_3"/>
    <property type="match status" value="1"/>
</dbReference>
<dbReference type="GO" id="GO:0004523">
    <property type="term" value="F:RNA-DNA hybrid ribonuclease activity"/>
    <property type="evidence" value="ECO:0007669"/>
    <property type="project" value="InterPro"/>
</dbReference>
<dbReference type="PANTHER" id="PTHR47723:SF19">
    <property type="entry name" value="POLYNUCLEOTIDYL TRANSFERASE, RIBONUCLEASE H-LIKE SUPERFAMILY PROTEIN"/>
    <property type="match status" value="1"/>
</dbReference>
<dbReference type="PANTHER" id="PTHR47723">
    <property type="entry name" value="OS05G0353850 PROTEIN"/>
    <property type="match status" value="1"/>
</dbReference>
<evidence type="ECO:0000313" key="3">
    <source>
        <dbReference type="Proteomes" id="UP000554482"/>
    </source>
</evidence>
<dbReference type="AlphaFoldDB" id="A0A7J6V0J1"/>
<name>A0A7J6V0J1_THATH</name>
<dbReference type="InterPro" id="IPR044730">
    <property type="entry name" value="RNase_H-like_dom_plant"/>
</dbReference>
<dbReference type="Gene3D" id="3.30.420.10">
    <property type="entry name" value="Ribonuclease H-like superfamily/Ribonuclease H"/>
    <property type="match status" value="1"/>
</dbReference>
<keyword evidence="3" id="KW-1185">Reference proteome</keyword>